<dbReference type="InterPro" id="IPR025736">
    <property type="entry name" value="PucR_C-HTH_dom"/>
</dbReference>
<dbReference type="RefSeq" id="WP_170308828.1">
    <property type="nucleotide sequence ID" value="NZ_VIWU01000001.1"/>
</dbReference>
<gene>
    <name evidence="4" type="ORF">FHX44_111635</name>
</gene>
<dbReference type="AlphaFoldDB" id="A0A561SLK8"/>
<comment type="similarity">
    <text evidence="1">Belongs to the CdaR family.</text>
</comment>
<sequence>MPSRLNGQSVAVGAAHRSAPVENFLRRLVCADTVAAATQAAVDVVREALPADVSWCGITSGDYLTMAAHSGMRTAEMPALWRLRVGQGIGGRVAKEGRTITTRDYRRDPRRVPVMKRIIDAEGIRGGICAPLTDGIEVLGVLYADQRTPRDWTAPEMHFVTGIAHDTGTALGRIRERQRERQRAEEAEQRARDKSRTLDVVRAAATSLARSGDISAGVDMLAQHLGYDVELLDPAREPLGETPSDAGAAPVRLLVDVGDEPLGALCVRADHEPTSSDAELVDVCARLIALQLLRERAALQSELRVHGELLDDLLEGRTDDRNGLLSRAALLGVDLKVPRYVVCIGLRAPSGELDREDAARAVSRRPFSQVEQGIRRYAPESIVVPRGGDIVVLLAAGTTDPGQIQRALEAVLSAAHTAEGLAAGLGRMCIRVADYAESYAQAALALSLARTRGRREVVLSAADLGLYGLLVGGSTRQSLESMVESALGPILEADAVGGSEYVKTLDAYLASDRHLERAAACLHVHPNTVRYRLAKVQETLGVNLRDVDDRFLLELALRVQAALDGQ</sequence>
<dbReference type="Proteomes" id="UP000321261">
    <property type="component" value="Unassembled WGS sequence"/>
</dbReference>
<dbReference type="PANTHER" id="PTHR33744">
    <property type="entry name" value="CARBOHYDRATE DIACID REGULATOR"/>
    <property type="match status" value="1"/>
</dbReference>
<dbReference type="InterPro" id="IPR003018">
    <property type="entry name" value="GAF"/>
</dbReference>
<evidence type="ECO:0000259" key="3">
    <source>
        <dbReference type="SMART" id="SM00065"/>
    </source>
</evidence>
<evidence type="ECO:0000256" key="1">
    <source>
        <dbReference type="ARBA" id="ARBA00006754"/>
    </source>
</evidence>
<proteinExistence type="inferred from homology"/>
<dbReference type="InterPro" id="IPR029016">
    <property type="entry name" value="GAF-like_dom_sf"/>
</dbReference>
<accession>A0A561SLK8</accession>
<dbReference type="InterPro" id="IPR051448">
    <property type="entry name" value="CdaR-like_regulators"/>
</dbReference>
<comment type="caution">
    <text evidence="4">The sequence shown here is derived from an EMBL/GenBank/DDBJ whole genome shotgun (WGS) entry which is preliminary data.</text>
</comment>
<evidence type="ECO:0000313" key="5">
    <source>
        <dbReference type="Proteomes" id="UP000321261"/>
    </source>
</evidence>
<name>A0A561SLK8_9PSEU</name>
<dbReference type="Pfam" id="PF17853">
    <property type="entry name" value="GGDEF_2"/>
    <property type="match status" value="1"/>
</dbReference>
<dbReference type="Gene3D" id="3.30.450.40">
    <property type="match status" value="1"/>
</dbReference>
<dbReference type="EMBL" id="VIWU01000001">
    <property type="protein sequence ID" value="TWF75750.1"/>
    <property type="molecule type" value="Genomic_DNA"/>
</dbReference>
<evidence type="ECO:0000256" key="2">
    <source>
        <dbReference type="SAM" id="MobiDB-lite"/>
    </source>
</evidence>
<evidence type="ECO:0000313" key="4">
    <source>
        <dbReference type="EMBL" id="TWF75750.1"/>
    </source>
</evidence>
<organism evidence="4 5">
    <name type="scientific">Pseudonocardia hierapolitana</name>
    <dbReference type="NCBI Taxonomy" id="1128676"/>
    <lineage>
        <taxon>Bacteria</taxon>
        <taxon>Bacillati</taxon>
        <taxon>Actinomycetota</taxon>
        <taxon>Actinomycetes</taxon>
        <taxon>Pseudonocardiales</taxon>
        <taxon>Pseudonocardiaceae</taxon>
        <taxon>Pseudonocardia</taxon>
    </lineage>
</organism>
<dbReference type="Pfam" id="PF13556">
    <property type="entry name" value="HTH_30"/>
    <property type="match status" value="1"/>
</dbReference>
<dbReference type="SUPFAM" id="SSF55781">
    <property type="entry name" value="GAF domain-like"/>
    <property type="match status" value="1"/>
</dbReference>
<dbReference type="InterPro" id="IPR042070">
    <property type="entry name" value="PucR_C-HTH_sf"/>
</dbReference>
<feature type="region of interest" description="Disordered" evidence="2">
    <location>
        <begin position="176"/>
        <end position="195"/>
    </location>
</feature>
<dbReference type="InterPro" id="IPR041522">
    <property type="entry name" value="CdaR_GGDEF"/>
</dbReference>
<feature type="domain" description="GAF" evidence="3">
    <location>
        <begin position="33"/>
        <end position="181"/>
    </location>
</feature>
<dbReference type="PANTHER" id="PTHR33744:SF1">
    <property type="entry name" value="DNA-BINDING TRANSCRIPTIONAL ACTIVATOR ADER"/>
    <property type="match status" value="1"/>
</dbReference>
<reference evidence="4 5" key="1">
    <citation type="submission" date="2019-06" db="EMBL/GenBank/DDBJ databases">
        <title>Sequencing the genomes of 1000 actinobacteria strains.</title>
        <authorList>
            <person name="Klenk H.-P."/>
        </authorList>
    </citation>
    <scope>NUCLEOTIDE SEQUENCE [LARGE SCALE GENOMIC DNA]</scope>
    <source>
        <strain evidence="4 5">DSM 45671</strain>
    </source>
</reference>
<protein>
    <submittedName>
        <fullName evidence="4">Sugar diacid utilization regulator</fullName>
    </submittedName>
</protein>
<keyword evidence="5" id="KW-1185">Reference proteome</keyword>
<dbReference type="Gene3D" id="1.10.10.2840">
    <property type="entry name" value="PucR C-terminal helix-turn-helix domain"/>
    <property type="match status" value="1"/>
</dbReference>
<dbReference type="Pfam" id="PF13185">
    <property type="entry name" value="GAF_2"/>
    <property type="match status" value="1"/>
</dbReference>
<dbReference type="SMART" id="SM00065">
    <property type="entry name" value="GAF"/>
    <property type="match status" value="1"/>
</dbReference>